<comment type="pathway">
    <text evidence="1 6 7">Protein modification; protein lipoylation via endogenous pathway; protein N(6)-(lipoyl)lysine from octanoyl-[acyl-carrier-protein]: step 1/2.</text>
</comment>
<dbReference type="RefSeq" id="WP_148898918.1">
    <property type="nucleotide sequence ID" value="NZ_VNHY01000002.1"/>
</dbReference>
<dbReference type="PANTHER" id="PTHR10993:SF12">
    <property type="entry name" value="OCTANOYLTRANSFERASE"/>
    <property type="match status" value="1"/>
</dbReference>
<dbReference type="PROSITE" id="PS01313">
    <property type="entry name" value="LIPB"/>
    <property type="match status" value="1"/>
</dbReference>
<dbReference type="AlphaFoldDB" id="A0A5D3YJC1"/>
<feature type="active site" description="Acyl-thioester intermediate" evidence="6 8">
    <location>
        <position position="189"/>
    </location>
</feature>
<dbReference type="UniPathway" id="UPA00538">
    <property type="reaction ID" value="UER00592"/>
</dbReference>
<evidence type="ECO:0000256" key="4">
    <source>
        <dbReference type="ARBA" id="ARBA00023315"/>
    </source>
</evidence>
<dbReference type="InterPro" id="IPR000544">
    <property type="entry name" value="Octanoyltransferase"/>
</dbReference>
<keyword evidence="13" id="KW-1185">Reference proteome</keyword>
<dbReference type="EMBL" id="VNHY01000002">
    <property type="protein sequence ID" value="TYP93873.1"/>
    <property type="molecule type" value="Genomic_DNA"/>
</dbReference>
<evidence type="ECO:0000256" key="1">
    <source>
        <dbReference type="ARBA" id="ARBA00004821"/>
    </source>
</evidence>
<dbReference type="GO" id="GO:0005737">
    <property type="term" value="C:cytoplasm"/>
    <property type="evidence" value="ECO:0007669"/>
    <property type="project" value="UniProtKB-SubCell"/>
</dbReference>
<evidence type="ECO:0000256" key="8">
    <source>
        <dbReference type="PIRSR" id="PIRSR016262-1"/>
    </source>
</evidence>
<protein>
    <recommendedName>
        <fullName evidence="6 7">Octanoyltransferase</fullName>
        <ecNumber evidence="6 7">2.3.1.181</ecNumber>
    </recommendedName>
    <alternativeName>
        <fullName evidence="6">Lipoate-protein ligase B</fullName>
    </alternativeName>
    <alternativeName>
        <fullName evidence="6">Lipoyl/octanoyl transferase</fullName>
    </alternativeName>
    <alternativeName>
        <fullName evidence="6">Octanoyl-[acyl-carrier-protein]-protein N-octanoyltransferase</fullName>
    </alternativeName>
</protein>
<keyword evidence="4 6" id="KW-0012">Acyltransferase</keyword>
<evidence type="ECO:0000313" key="13">
    <source>
        <dbReference type="Proteomes" id="UP000324595"/>
    </source>
</evidence>
<evidence type="ECO:0000256" key="3">
    <source>
        <dbReference type="ARBA" id="ARBA00022679"/>
    </source>
</evidence>
<dbReference type="CDD" id="cd16444">
    <property type="entry name" value="LipB"/>
    <property type="match status" value="1"/>
</dbReference>
<dbReference type="EC" id="2.3.1.181" evidence="6 7"/>
<evidence type="ECO:0000256" key="5">
    <source>
        <dbReference type="ARBA" id="ARBA00024732"/>
    </source>
</evidence>
<dbReference type="OrthoDB" id="9787061at2"/>
<dbReference type="Proteomes" id="UP000324595">
    <property type="component" value="Unassembled WGS sequence"/>
</dbReference>
<comment type="subcellular location">
    <subcellularLocation>
        <location evidence="6">Cytoplasm</location>
    </subcellularLocation>
</comment>
<dbReference type="FunFam" id="3.30.930.10:FF:000035">
    <property type="entry name" value="Putative lipoyltransferase 2, mitochondrial"/>
    <property type="match status" value="1"/>
</dbReference>
<keyword evidence="3 6" id="KW-0808">Transferase</keyword>
<feature type="site" description="Lowers pKa of active site Cys" evidence="6 10">
    <location>
        <position position="155"/>
    </location>
</feature>
<evidence type="ECO:0000259" key="11">
    <source>
        <dbReference type="PROSITE" id="PS51733"/>
    </source>
</evidence>
<evidence type="ECO:0000256" key="6">
    <source>
        <dbReference type="HAMAP-Rule" id="MF_00013"/>
    </source>
</evidence>
<dbReference type="NCBIfam" id="TIGR00214">
    <property type="entry name" value="lipB"/>
    <property type="match status" value="1"/>
</dbReference>
<evidence type="ECO:0000313" key="12">
    <source>
        <dbReference type="EMBL" id="TYP93873.1"/>
    </source>
</evidence>
<feature type="binding site" evidence="6 9">
    <location>
        <begin position="171"/>
        <end position="173"/>
    </location>
    <ligand>
        <name>substrate</name>
    </ligand>
</feature>
<dbReference type="InterPro" id="IPR004143">
    <property type="entry name" value="BPL_LPL_catalytic"/>
</dbReference>
<feature type="binding site" evidence="6 9">
    <location>
        <begin position="91"/>
        <end position="98"/>
    </location>
    <ligand>
        <name>substrate</name>
    </ligand>
</feature>
<dbReference type="PANTHER" id="PTHR10993">
    <property type="entry name" value="OCTANOYLTRANSFERASE"/>
    <property type="match status" value="1"/>
</dbReference>
<comment type="function">
    <text evidence="5 6 7">Catalyzes the transfer of endogenously produced octanoic acid from octanoyl-acyl-carrier-protein onto the lipoyl domains of lipoate-dependent enzymes. Lipoyl-ACP can also act as a substrate although octanoyl-ACP is likely to be the physiological substrate.</text>
</comment>
<evidence type="ECO:0000256" key="7">
    <source>
        <dbReference type="PIRNR" id="PIRNR016262"/>
    </source>
</evidence>
<feature type="domain" description="BPL/LPL catalytic" evidence="11">
    <location>
        <begin position="46"/>
        <end position="228"/>
    </location>
</feature>
<comment type="catalytic activity">
    <reaction evidence="6 7">
        <text>octanoyl-[ACP] + L-lysyl-[protein] = N(6)-octanoyl-L-lysyl-[protein] + holo-[ACP] + H(+)</text>
        <dbReference type="Rhea" id="RHEA:17665"/>
        <dbReference type="Rhea" id="RHEA-COMP:9636"/>
        <dbReference type="Rhea" id="RHEA-COMP:9685"/>
        <dbReference type="Rhea" id="RHEA-COMP:9752"/>
        <dbReference type="Rhea" id="RHEA-COMP:9928"/>
        <dbReference type="ChEBI" id="CHEBI:15378"/>
        <dbReference type="ChEBI" id="CHEBI:29969"/>
        <dbReference type="ChEBI" id="CHEBI:64479"/>
        <dbReference type="ChEBI" id="CHEBI:78463"/>
        <dbReference type="ChEBI" id="CHEBI:78809"/>
        <dbReference type="EC" id="2.3.1.181"/>
    </reaction>
</comment>
<dbReference type="GO" id="GO:0009249">
    <property type="term" value="P:protein lipoylation"/>
    <property type="evidence" value="ECO:0007669"/>
    <property type="project" value="InterPro"/>
</dbReference>
<dbReference type="GO" id="GO:0033819">
    <property type="term" value="F:lipoyl(octanoyl) transferase activity"/>
    <property type="evidence" value="ECO:0007669"/>
    <property type="project" value="UniProtKB-EC"/>
</dbReference>
<dbReference type="InterPro" id="IPR045864">
    <property type="entry name" value="aa-tRNA-synth_II/BPL/LPL"/>
</dbReference>
<evidence type="ECO:0000256" key="10">
    <source>
        <dbReference type="PIRSR" id="PIRSR016262-3"/>
    </source>
</evidence>
<feature type="binding site" evidence="6 9">
    <location>
        <begin position="158"/>
        <end position="160"/>
    </location>
    <ligand>
        <name>substrate</name>
    </ligand>
</feature>
<comment type="miscellaneous">
    <text evidence="6">In the reaction, the free carboxyl group of octanoic acid is attached via an amide linkage to the epsilon-amino group of a specific lysine residue of lipoyl domains of lipoate-dependent enzymes.</text>
</comment>
<proteinExistence type="inferred from homology"/>
<dbReference type="PIRSF" id="PIRSF016262">
    <property type="entry name" value="LPLase"/>
    <property type="match status" value="1"/>
</dbReference>
<reference evidence="12 13" key="1">
    <citation type="submission" date="2019-07" db="EMBL/GenBank/DDBJ databases">
        <title>Genomic Encyclopedia of Archaeal and Bacterial Type Strains, Phase II (KMG-II): from individual species to whole genera.</title>
        <authorList>
            <person name="Goeker M."/>
        </authorList>
    </citation>
    <scope>NUCLEOTIDE SEQUENCE [LARGE SCALE GENOMIC DNA]</scope>
    <source>
        <strain evidence="12 13">DSM 21935</strain>
    </source>
</reference>
<accession>A0A5D3YJC1</accession>
<comment type="similarity">
    <text evidence="6 7">Belongs to the LipB family.</text>
</comment>
<dbReference type="PROSITE" id="PS51733">
    <property type="entry name" value="BPL_LPL_CATALYTIC"/>
    <property type="match status" value="1"/>
</dbReference>
<sequence length="254" mass="28932">MNKVELYDLGHAPYRPVWDLQTAIQQRLVDEKMARRKEQKLYKPGDESNDVLLFVEHPHVYTLGKSGDKANMLKGMAELADIDAEFIEIDRGGDITYHGPGQVVGYPIFDMDRHFTDIHKYLRYLEEVIIKTCAEYDIEAGRIDGLTGVWVGDKKICAMGIRCSRWVTMHGFAFNVNVDLSYFNHIVPCGISDKEVTSLQDLLGRKVDPTEVKAHLVTHFQEVFEISISEVDSLPELDNEFSYLVQSDIQAAPH</sequence>
<evidence type="ECO:0000256" key="9">
    <source>
        <dbReference type="PIRSR" id="PIRSR016262-2"/>
    </source>
</evidence>
<dbReference type="NCBIfam" id="NF010925">
    <property type="entry name" value="PRK14345.1"/>
    <property type="match status" value="1"/>
</dbReference>
<comment type="caution">
    <text evidence="12">The sequence shown here is derived from an EMBL/GenBank/DDBJ whole genome shotgun (WGS) entry which is preliminary data.</text>
</comment>
<keyword evidence="2 6" id="KW-0963">Cytoplasm</keyword>
<dbReference type="InterPro" id="IPR020605">
    <property type="entry name" value="Octanoyltransferase_CS"/>
</dbReference>
<gene>
    <name evidence="6" type="primary">lipB</name>
    <name evidence="12" type="ORF">LX73_1588</name>
</gene>
<name>A0A5D3YJC1_9BACT</name>
<organism evidence="12 13">
    <name type="scientific">Fodinibius salinus</name>
    <dbReference type="NCBI Taxonomy" id="860790"/>
    <lineage>
        <taxon>Bacteria</taxon>
        <taxon>Pseudomonadati</taxon>
        <taxon>Balneolota</taxon>
        <taxon>Balneolia</taxon>
        <taxon>Balneolales</taxon>
        <taxon>Balneolaceae</taxon>
        <taxon>Fodinibius</taxon>
    </lineage>
</organism>
<dbReference type="SUPFAM" id="SSF55681">
    <property type="entry name" value="Class II aaRS and biotin synthetases"/>
    <property type="match status" value="1"/>
</dbReference>
<dbReference type="Gene3D" id="3.30.930.10">
    <property type="entry name" value="Bira Bifunctional Protein, Domain 2"/>
    <property type="match status" value="1"/>
</dbReference>
<dbReference type="HAMAP" id="MF_00013">
    <property type="entry name" value="LipB"/>
    <property type="match status" value="1"/>
</dbReference>
<dbReference type="Pfam" id="PF21948">
    <property type="entry name" value="LplA-B_cat"/>
    <property type="match status" value="1"/>
</dbReference>
<evidence type="ECO:0000256" key="2">
    <source>
        <dbReference type="ARBA" id="ARBA00022490"/>
    </source>
</evidence>